<evidence type="ECO:0000256" key="1">
    <source>
        <dbReference type="SAM" id="Coils"/>
    </source>
</evidence>
<feature type="transmembrane region" description="Helical" evidence="2">
    <location>
        <begin position="574"/>
        <end position="595"/>
    </location>
</feature>
<proteinExistence type="predicted"/>
<evidence type="ECO:0000256" key="2">
    <source>
        <dbReference type="SAM" id="Phobius"/>
    </source>
</evidence>
<feature type="transmembrane region" description="Helical" evidence="2">
    <location>
        <begin position="607"/>
        <end position="628"/>
    </location>
</feature>
<comment type="caution">
    <text evidence="4">The sequence shown here is derived from an EMBL/GenBank/DDBJ whole genome shotgun (WGS) entry which is preliminary data.</text>
</comment>
<feature type="coiled-coil region" evidence="1">
    <location>
        <begin position="97"/>
        <end position="196"/>
    </location>
</feature>
<keyword evidence="2" id="KW-1133">Transmembrane helix</keyword>
<protein>
    <recommendedName>
        <fullName evidence="3">Tape measure protein N-terminal domain-containing protein</fullName>
    </recommendedName>
</protein>
<accession>A0A644Z8E0</accession>
<dbReference type="EMBL" id="VSSQ01007143">
    <property type="protein sequence ID" value="MPM34983.1"/>
    <property type="molecule type" value="Genomic_DNA"/>
</dbReference>
<feature type="transmembrane region" description="Helical" evidence="2">
    <location>
        <begin position="501"/>
        <end position="523"/>
    </location>
</feature>
<feature type="domain" description="Tape measure protein N-terminal" evidence="3">
    <location>
        <begin position="262"/>
        <end position="446"/>
    </location>
</feature>
<keyword evidence="1" id="KW-0175">Coiled coil</keyword>
<dbReference type="Pfam" id="PF20155">
    <property type="entry name" value="TMP_3"/>
    <property type="match status" value="1"/>
</dbReference>
<evidence type="ECO:0000313" key="4">
    <source>
        <dbReference type="EMBL" id="MPM34983.1"/>
    </source>
</evidence>
<keyword evidence="2" id="KW-0472">Membrane</keyword>
<reference evidence="4" key="1">
    <citation type="submission" date="2019-08" db="EMBL/GenBank/DDBJ databases">
        <authorList>
            <person name="Kucharzyk K."/>
            <person name="Murdoch R.W."/>
            <person name="Higgins S."/>
            <person name="Loffler F."/>
        </authorList>
    </citation>
    <scope>NUCLEOTIDE SEQUENCE</scope>
</reference>
<sequence length="864" mass="93000">MTISSFEEMQSVANNSFDASNFEGARDEINQATIAIDRLQEALDGIVSPNINVPTNTSSPNQKPVEVPPVEIPTPEPVQIPIEWQSDNLDVFTNTGVERFQQEVQSTNNMLNTLNNTQEQIANQARNTDIFPDNMISDLGAMQGRIQRIRTAIEQIENNPMNIGTDVANNQLEQLRHQLNQAIQEQNDLNQAVERMDVGEANQAYLRLSSTIGSTERYIRDNVDAQGQFNNEIRDGTSAASGLETKLIGMVAAYATMQTAGKILNLSDTMTQTTARLNMMNDGLQSTEDLQNMIYLSAERSRGSYQATADIVAKLGQRAGDAFKSNKETIAFAENLNKMFVIAGASQEEMSSASLQLTQALGSGVLRGEELNAVFEAAPNVIQTIADYLNVPIGKIREMASDGQISASIVKNAMLGATDEINKQFDQMPMTFGQVATSIKNDALMAFEPVLQRLNEIANSDGFDAMVSGITNSLVIVSGLVIEIFDLITQVSSFMADNWSILAPLIIGAATALGIYTLALIAYNTAQGISNIIKGIGTLQANIHAAALMMESGATFTATAAQYGFNTALLACPITWIVIGIIAIIAIIYMAVAAFNKFAGTSISATGIIVGVLAVGAAFVGNLFVTLINMIIDIIGVVWNFIASFAEFFANVFNDPIGSIIRLFAGMADTVLGILEGIASAIDTLFGSNLAGAVSGWRSSLDGAVKDLVGEAEIKVPRMDTSSMHLNRFEYGNAYNAGYDFGKGIDEKISNIDIGSLFGKGNIPNPNDYANAMSGFDSIPSNIADTADNTGKIKDSVDISSEDLKYLRDLAETEVINRFTTAEIKVEMNNNNTINNEMDLDGVVNYLVEGVNEAMEKAAEGVHD</sequence>
<name>A0A644Z8E0_9ZZZZ</name>
<keyword evidence="2" id="KW-0812">Transmembrane</keyword>
<dbReference type="AlphaFoldDB" id="A0A644Z8E0"/>
<gene>
    <name evidence="4" type="ORF">SDC9_81573</name>
</gene>
<evidence type="ECO:0000259" key="3">
    <source>
        <dbReference type="Pfam" id="PF20155"/>
    </source>
</evidence>
<feature type="transmembrane region" description="Helical" evidence="2">
    <location>
        <begin position="634"/>
        <end position="653"/>
    </location>
</feature>
<dbReference type="InterPro" id="IPR013491">
    <property type="entry name" value="Tape_meas_N"/>
</dbReference>
<organism evidence="4">
    <name type="scientific">bioreactor metagenome</name>
    <dbReference type="NCBI Taxonomy" id="1076179"/>
    <lineage>
        <taxon>unclassified sequences</taxon>
        <taxon>metagenomes</taxon>
        <taxon>ecological metagenomes</taxon>
    </lineage>
</organism>
<dbReference type="NCBIfam" id="TIGR02675">
    <property type="entry name" value="tape_meas_nterm"/>
    <property type="match status" value="1"/>
</dbReference>